<dbReference type="Pfam" id="PF03466">
    <property type="entry name" value="LysR_substrate"/>
    <property type="match status" value="1"/>
</dbReference>
<dbReference type="EMBL" id="LSDT01000002">
    <property type="protein sequence ID" value="KXB93100.1"/>
    <property type="molecule type" value="Genomic_DNA"/>
</dbReference>
<organism evidence="6 7">
    <name type="scientific">Megasphaera hutchinsoni</name>
    <dbReference type="NCBI Taxonomy" id="1588748"/>
    <lineage>
        <taxon>Bacteria</taxon>
        <taxon>Bacillati</taxon>
        <taxon>Bacillota</taxon>
        <taxon>Negativicutes</taxon>
        <taxon>Veillonellales</taxon>
        <taxon>Veillonellaceae</taxon>
        <taxon>Megasphaera</taxon>
    </lineage>
</organism>
<proteinExistence type="inferred from homology"/>
<protein>
    <submittedName>
        <fullName evidence="6">Transcriptional regulator, LysR family</fullName>
    </submittedName>
</protein>
<dbReference type="AlphaFoldDB" id="A0A134CLK6"/>
<dbReference type="GO" id="GO:0000976">
    <property type="term" value="F:transcription cis-regulatory region binding"/>
    <property type="evidence" value="ECO:0007669"/>
    <property type="project" value="TreeGrafter"/>
</dbReference>
<dbReference type="PANTHER" id="PTHR30126:SF40">
    <property type="entry name" value="HTH-TYPE TRANSCRIPTIONAL REGULATOR GLTR"/>
    <property type="match status" value="1"/>
</dbReference>
<dbReference type="CDD" id="cd05466">
    <property type="entry name" value="PBP2_LTTR_substrate"/>
    <property type="match status" value="1"/>
</dbReference>
<dbReference type="FunFam" id="1.10.10.10:FF:000001">
    <property type="entry name" value="LysR family transcriptional regulator"/>
    <property type="match status" value="1"/>
</dbReference>
<dbReference type="Gene3D" id="1.10.10.10">
    <property type="entry name" value="Winged helix-like DNA-binding domain superfamily/Winged helix DNA-binding domain"/>
    <property type="match status" value="1"/>
</dbReference>
<evidence type="ECO:0000256" key="1">
    <source>
        <dbReference type="ARBA" id="ARBA00009437"/>
    </source>
</evidence>
<dbReference type="SUPFAM" id="SSF46785">
    <property type="entry name" value="Winged helix' DNA-binding domain"/>
    <property type="match status" value="1"/>
</dbReference>
<name>A0A134CLK6_9FIRM</name>
<gene>
    <name evidence="6" type="ORF">HMPREF3182_00016</name>
</gene>
<dbReference type="GO" id="GO:0003700">
    <property type="term" value="F:DNA-binding transcription factor activity"/>
    <property type="evidence" value="ECO:0007669"/>
    <property type="project" value="InterPro"/>
</dbReference>
<dbReference type="InterPro" id="IPR036388">
    <property type="entry name" value="WH-like_DNA-bd_sf"/>
</dbReference>
<sequence length="290" mass="33281">MIIGGYMDTTTLRTFLALAQIKNFTKTARQLYVAQSTITNRMQDLEAELGVSLFARNHKQVTLTTAGQKFLPYAQHFIRLETTALQEVTQSPTYAQHIHLGTTNTIYECHLQKKIRSFLATKPNISLAITISHTPDMLLQLQENMLDAVFSFSPLFRDGYISRPYRTDPLVLVCHKKITDYAEGISKNDLPHIDYLFCNFALQGVGIYIQDLFPKHHRFSMEIDNSTKLPQYILDGLGYTFLPRSLIEDDIRQGHLRIIPLLDFAPPKVDSYYITHNPSPVPEELIRHLR</sequence>
<accession>A0A134CLK6</accession>
<evidence type="ECO:0000313" key="6">
    <source>
        <dbReference type="EMBL" id="KXB93100.1"/>
    </source>
</evidence>
<dbReference type="SUPFAM" id="SSF53850">
    <property type="entry name" value="Periplasmic binding protein-like II"/>
    <property type="match status" value="1"/>
</dbReference>
<evidence type="ECO:0000256" key="2">
    <source>
        <dbReference type="ARBA" id="ARBA00023015"/>
    </source>
</evidence>
<dbReference type="Proteomes" id="UP000070160">
    <property type="component" value="Unassembled WGS sequence"/>
</dbReference>
<keyword evidence="3" id="KW-0238">DNA-binding</keyword>
<dbReference type="Pfam" id="PF00126">
    <property type="entry name" value="HTH_1"/>
    <property type="match status" value="1"/>
</dbReference>
<dbReference type="InterPro" id="IPR036390">
    <property type="entry name" value="WH_DNA-bd_sf"/>
</dbReference>
<keyword evidence="4" id="KW-0804">Transcription</keyword>
<evidence type="ECO:0000313" key="7">
    <source>
        <dbReference type="Proteomes" id="UP000070160"/>
    </source>
</evidence>
<dbReference type="InterPro" id="IPR000847">
    <property type="entry name" value="LysR_HTH_N"/>
</dbReference>
<dbReference type="Gene3D" id="3.40.190.10">
    <property type="entry name" value="Periplasmic binding protein-like II"/>
    <property type="match status" value="2"/>
</dbReference>
<evidence type="ECO:0000259" key="5">
    <source>
        <dbReference type="PROSITE" id="PS50931"/>
    </source>
</evidence>
<dbReference type="PRINTS" id="PR00039">
    <property type="entry name" value="HTHLYSR"/>
</dbReference>
<evidence type="ECO:0000256" key="4">
    <source>
        <dbReference type="ARBA" id="ARBA00023163"/>
    </source>
</evidence>
<dbReference type="InterPro" id="IPR005119">
    <property type="entry name" value="LysR_subst-bd"/>
</dbReference>
<feature type="domain" description="HTH lysR-type" evidence="5">
    <location>
        <begin position="7"/>
        <end position="64"/>
    </location>
</feature>
<dbReference type="PANTHER" id="PTHR30126">
    <property type="entry name" value="HTH-TYPE TRANSCRIPTIONAL REGULATOR"/>
    <property type="match status" value="1"/>
</dbReference>
<dbReference type="STRING" id="1588748.HMPREF3182_00016"/>
<dbReference type="PROSITE" id="PS50931">
    <property type="entry name" value="HTH_LYSR"/>
    <property type="match status" value="1"/>
</dbReference>
<comment type="caution">
    <text evidence="6">The sequence shown here is derived from an EMBL/GenBank/DDBJ whole genome shotgun (WGS) entry which is preliminary data.</text>
</comment>
<keyword evidence="2" id="KW-0805">Transcription regulation</keyword>
<evidence type="ECO:0000256" key="3">
    <source>
        <dbReference type="ARBA" id="ARBA00023125"/>
    </source>
</evidence>
<keyword evidence="7" id="KW-1185">Reference proteome</keyword>
<reference evidence="7" key="1">
    <citation type="submission" date="2016-01" db="EMBL/GenBank/DDBJ databases">
        <authorList>
            <person name="Mitreva M."/>
            <person name="Pepin K.H."/>
            <person name="Mihindukulasuriya K.A."/>
            <person name="Fulton R."/>
            <person name="Fronick C."/>
            <person name="O'Laughlin M."/>
            <person name="Miner T."/>
            <person name="Herter B."/>
            <person name="Rosa B.A."/>
            <person name="Cordes M."/>
            <person name="Tomlinson C."/>
            <person name="Wollam A."/>
            <person name="Palsikar V.B."/>
            <person name="Mardis E.R."/>
            <person name="Wilson R.K."/>
        </authorList>
    </citation>
    <scope>NUCLEOTIDE SEQUENCE [LARGE SCALE GENOMIC DNA]</scope>
    <source>
        <strain evidence="7">KA00182</strain>
    </source>
</reference>
<dbReference type="PATRIC" id="fig|1588748.3.peg.16"/>
<comment type="similarity">
    <text evidence="1">Belongs to the LysR transcriptional regulatory family.</text>
</comment>